<dbReference type="Proteomes" id="UP000284057">
    <property type="component" value="Unassembled WGS sequence"/>
</dbReference>
<proteinExistence type="predicted"/>
<gene>
    <name evidence="1" type="ORF">DY240_24130</name>
</gene>
<organism evidence="1 2">
    <name type="scientific">Jiangella rhizosphaerae</name>
    <dbReference type="NCBI Taxonomy" id="2293569"/>
    <lineage>
        <taxon>Bacteria</taxon>
        <taxon>Bacillati</taxon>
        <taxon>Actinomycetota</taxon>
        <taxon>Actinomycetes</taxon>
        <taxon>Jiangellales</taxon>
        <taxon>Jiangellaceae</taxon>
        <taxon>Jiangella</taxon>
    </lineage>
</organism>
<dbReference type="AlphaFoldDB" id="A0A418KJN4"/>
<evidence type="ECO:0000313" key="1">
    <source>
        <dbReference type="EMBL" id="RIQ15681.1"/>
    </source>
</evidence>
<reference evidence="1 2" key="1">
    <citation type="submission" date="2018-09" db="EMBL/GenBank/DDBJ databases">
        <title>Isolation, diversity and antifungal activity of actinobacteria from wheat.</title>
        <authorList>
            <person name="Han C."/>
        </authorList>
    </citation>
    <scope>NUCLEOTIDE SEQUENCE [LARGE SCALE GENOMIC DNA]</scope>
    <source>
        <strain evidence="1 2">NEAU-YY265</strain>
    </source>
</reference>
<dbReference type="RefSeq" id="WP_119662273.1">
    <property type="nucleotide sequence ID" value="NZ_QUAL01000326.1"/>
</dbReference>
<accession>A0A418KJN4</accession>
<name>A0A418KJN4_9ACTN</name>
<protein>
    <submittedName>
        <fullName evidence="1">Uncharacterized protein</fullName>
    </submittedName>
</protein>
<dbReference type="OrthoDB" id="5124265at2"/>
<comment type="caution">
    <text evidence="1">The sequence shown here is derived from an EMBL/GenBank/DDBJ whole genome shotgun (WGS) entry which is preliminary data.</text>
</comment>
<sequence length="312" mass="31785">MTTMRVTWSGGGASIGAAPEHPERTALVEAAGALLTWDVVDGSTLPSATVHDPERAAGWLWEVYGPEAAAVLLAGGPGTSVVEVAPAAPDVADAAYRLAWLTWAEAWWPASYVADVPPLDPYLLSAERALTAHAVEHLLDDDEAVERALHAAVRATPAARPSSADTPLAEHRAVLLARLAELGDAYGIAVPEPAAGPAAGPRPPELALAAGAPPEPSGTVVQSGSAVVDWSLVPPGVVDAAAAATWTVRRRDDATVLEVGVAPAPRPVAAELRARFGPADLPLRPDGDGGPLLGTAPLPPAALLLPAAQRVA</sequence>
<feature type="non-terminal residue" evidence="1">
    <location>
        <position position="312"/>
    </location>
</feature>
<evidence type="ECO:0000313" key="2">
    <source>
        <dbReference type="Proteomes" id="UP000284057"/>
    </source>
</evidence>
<dbReference type="EMBL" id="QUAL01000326">
    <property type="protein sequence ID" value="RIQ15681.1"/>
    <property type="molecule type" value="Genomic_DNA"/>
</dbReference>
<keyword evidence="2" id="KW-1185">Reference proteome</keyword>